<evidence type="ECO:0000313" key="1">
    <source>
        <dbReference type="EMBL" id="HEM67493.1"/>
    </source>
</evidence>
<proteinExistence type="predicted"/>
<accession>A0A7J2U5F3</accession>
<name>A0A7J2U5F3_9CREN</name>
<dbReference type="EMBL" id="DSEU01000053">
    <property type="protein sequence ID" value="HEM67493.1"/>
    <property type="molecule type" value="Genomic_DNA"/>
</dbReference>
<reference evidence="1" key="1">
    <citation type="journal article" date="2020" name="mSystems">
        <title>Genome- and Community-Level Interaction Insights into Carbon Utilization and Element Cycling Functions of Hydrothermarchaeota in Hydrothermal Sediment.</title>
        <authorList>
            <person name="Zhou Z."/>
            <person name="Liu Y."/>
            <person name="Xu W."/>
            <person name="Pan J."/>
            <person name="Luo Z.H."/>
            <person name="Li M."/>
        </authorList>
    </citation>
    <scope>NUCLEOTIDE SEQUENCE [LARGE SCALE GENOMIC DNA]</scope>
    <source>
        <strain evidence="1">SpSt-125</strain>
    </source>
</reference>
<gene>
    <name evidence="1" type="ORF">ENO26_08040</name>
</gene>
<comment type="caution">
    <text evidence="1">The sequence shown here is derived from an EMBL/GenBank/DDBJ whole genome shotgun (WGS) entry which is preliminary data.</text>
</comment>
<sequence>MKYARICIEISKGLVQIELYNNEGLQLEDKTYSNVRFVEVKGIVRLDLESMKLNKDILCIFSEKVDGILFTEGALKIG</sequence>
<protein>
    <submittedName>
        <fullName evidence="1">Uncharacterized protein</fullName>
    </submittedName>
</protein>
<dbReference type="AlphaFoldDB" id="A0A7J2U5F3"/>
<organism evidence="1">
    <name type="scientific">Ignisphaera aggregans</name>
    <dbReference type="NCBI Taxonomy" id="334771"/>
    <lineage>
        <taxon>Archaea</taxon>
        <taxon>Thermoproteota</taxon>
        <taxon>Thermoprotei</taxon>
        <taxon>Desulfurococcales</taxon>
        <taxon>Desulfurococcaceae</taxon>
        <taxon>Ignisphaera</taxon>
    </lineage>
</organism>